<gene>
    <name evidence="2" type="ORF">VNE69_10131</name>
</gene>
<dbReference type="PANTHER" id="PTHR22929">
    <property type="entry name" value="RNA POLYMERASE III TRANSCRIPTION INITIATION FACTOR B"/>
    <property type="match status" value="1"/>
</dbReference>
<dbReference type="Pfam" id="PF15963">
    <property type="entry name" value="Myb_DNA-bind_7"/>
    <property type="match status" value="1"/>
</dbReference>
<dbReference type="SUPFAM" id="SSF46689">
    <property type="entry name" value="Homeodomain-like"/>
    <property type="match status" value="1"/>
</dbReference>
<dbReference type="InterPro" id="IPR009057">
    <property type="entry name" value="Homeodomain-like_sf"/>
</dbReference>
<dbReference type="Gene3D" id="1.20.58.1880">
    <property type="match status" value="1"/>
</dbReference>
<dbReference type="EMBL" id="CP142735">
    <property type="protein sequence ID" value="WUR04781.1"/>
    <property type="molecule type" value="Genomic_DNA"/>
</dbReference>
<dbReference type="PANTHER" id="PTHR22929:SF0">
    <property type="entry name" value="TRANSCRIPTION FACTOR TFIIIB COMPONENT B'' HOMOLOG"/>
    <property type="match status" value="1"/>
</dbReference>
<keyword evidence="3" id="KW-1185">Reference proteome</keyword>
<dbReference type="SMART" id="SM00717">
    <property type="entry name" value="SANT"/>
    <property type="match status" value="1"/>
</dbReference>
<sequence>MDKKLIFYLNNSNFKNSYKPKKKPPQIRKSTTTSSDLLKLVNGEICLDDNEMFVNLNKSEDMEVIEDDELVTSNTYATKKRKNARWTKKETECFFEALSLCGLEFSLISGIFENKDRKMCKMKYIGEMKKNKKMIEKSLNKKEKFCPEKYKNLQSYIKK</sequence>
<dbReference type="GO" id="GO:0001156">
    <property type="term" value="F:TFIIIC-class transcription factor complex binding"/>
    <property type="evidence" value="ECO:0007669"/>
    <property type="project" value="TreeGrafter"/>
</dbReference>
<evidence type="ECO:0000313" key="2">
    <source>
        <dbReference type="EMBL" id="WUR04781.1"/>
    </source>
</evidence>
<dbReference type="GeneID" id="90542613"/>
<dbReference type="RefSeq" id="XP_065330926.1">
    <property type="nucleotide sequence ID" value="XM_065474854.1"/>
</dbReference>
<feature type="domain" description="Myb-like" evidence="1">
    <location>
        <begin position="82"/>
        <end position="130"/>
    </location>
</feature>
<dbReference type="AlphaFoldDB" id="A0AAX4JFP5"/>
<dbReference type="InterPro" id="IPR039467">
    <property type="entry name" value="TFIIIB_B''_Myb"/>
</dbReference>
<organism evidence="2 3">
    <name type="scientific">Vairimorpha necatrix</name>
    <dbReference type="NCBI Taxonomy" id="6039"/>
    <lineage>
        <taxon>Eukaryota</taxon>
        <taxon>Fungi</taxon>
        <taxon>Fungi incertae sedis</taxon>
        <taxon>Microsporidia</taxon>
        <taxon>Nosematidae</taxon>
        <taxon>Vairimorpha</taxon>
    </lineage>
</organism>
<evidence type="ECO:0000313" key="3">
    <source>
        <dbReference type="Proteomes" id="UP001334084"/>
    </source>
</evidence>
<reference evidence="2" key="1">
    <citation type="journal article" date="2024" name="BMC Genomics">
        <title>Functional annotation of a divergent genome using sequence and structure-based similarity.</title>
        <authorList>
            <person name="Svedberg D."/>
            <person name="Winiger R.R."/>
            <person name="Berg A."/>
            <person name="Sharma H."/>
            <person name="Tellgren-Roth C."/>
            <person name="Debrunner-Vossbrinck B.A."/>
            <person name="Vossbrinck C.R."/>
            <person name="Barandun J."/>
        </authorList>
    </citation>
    <scope>NUCLEOTIDE SEQUENCE</scope>
    <source>
        <strain evidence="2">Illinois isolate</strain>
    </source>
</reference>
<accession>A0AAX4JFP5</accession>
<proteinExistence type="predicted"/>
<dbReference type="InterPro" id="IPR001005">
    <property type="entry name" value="SANT/Myb"/>
</dbReference>
<evidence type="ECO:0000259" key="1">
    <source>
        <dbReference type="SMART" id="SM00717"/>
    </source>
</evidence>
<dbReference type="KEGG" id="vnx:VNE69_10131"/>
<dbReference type="Proteomes" id="UP001334084">
    <property type="component" value="Chromosome 10"/>
</dbReference>
<dbReference type="GO" id="GO:0000126">
    <property type="term" value="C:transcription factor TFIIIB complex"/>
    <property type="evidence" value="ECO:0007669"/>
    <property type="project" value="TreeGrafter"/>
</dbReference>
<dbReference type="GO" id="GO:0070898">
    <property type="term" value="P:RNA polymerase III preinitiation complex assembly"/>
    <property type="evidence" value="ECO:0007669"/>
    <property type="project" value="TreeGrafter"/>
</dbReference>
<name>A0AAX4JFP5_9MICR</name>
<protein>
    <submittedName>
        <fullName evidence="2">Transcription factor TFIIIB component B</fullName>
    </submittedName>
</protein>